<dbReference type="PATRIC" id="fig|400092.3.peg.4174"/>
<dbReference type="RefSeq" id="WP_046312792.1">
    <property type="nucleotide sequence ID" value="NZ_CBCSCY010000011.1"/>
</dbReference>
<keyword evidence="6" id="KW-0822">Tryptophan biosynthesis</keyword>
<gene>
    <name evidence="10" type="ORF">PKOR_19080</name>
</gene>
<dbReference type="HOGENOM" id="CLU_112920_0_0_10"/>
<dbReference type="Proteomes" id="UP000033109">
    <property type="component" value="Chromosome"/>
</dbReference>
<evidence type="ECO:0000259" key="9">
    <source>
        <dbReference type="Pfam" id="PF00697"/>
    </source>
</evidence>
<evidence type="ECO:0000256" key="3">
    <source>
        <dbReference type="ARBA" id="ARBA00012572"/>
    </source>
</evidence>
<evidence type="ECO:0000256" key="6">
    <source>
        <dbReference type="ARBA" id="ARBA00022822"/>
    </source>
</evidence>
<evidence type="ECO:0000256" key="4">
    <source>
        <dbReference type="ARBA" id="ARBA00022272"/>
    </source>
</evidence>
<evidence type="ECO:0000256" key="1">
    <source>
        <dbReference type="ARBA" id="ARBA00001164"/>
    </source>
</evidence>
<evidence type="ECO:0000256" key="7">
    <source>
        <dbReference type="ARBA" id="ARBA00023141"/>
    </source>
</evidence>
<dbReference type="SUPFAM" id="SSF51366">
    <property type="entry name" value="Ribulose-phoshate binding barrel"/>
    <property type="match status" value="1"/>
</dbReference>
<evidence type="ECO:0000256" key="5">
    <source>
        <dbReference type="ARBA" id="ARBA00022605"/>
    </source>
</evidence>
<dbReference type="InterPro" id="IPR044643">
    <property type="entry name" value="TrpF_fam"/>
</dbReference>
<sequence>MGLRTSVIVNGINNLSDARYCAGMGVDIIGFNLKLDDQDRVQPETLKEISGWVAGVQLAGEFLRARPDIINEMAEEFNLDYVQLDVPYLIDEIEEINRPVIQKVFINKDTVDSELLEMMELYSPYVHSFIIFSDDFTTIDETNSSFLKEVCSKFNVYVGFGIDKNNISTVLQQIKPTGIGLQGGHEIKPGLKDFDELAEIFEEIEEA</sequence>
<dbReference type="InterPro" id="IPR001240">
    <property type="entry name" value="PRAI_dom"/>
</dbReference>
<comment type="catalytic activity">
    <reaction evidence="1">
        <text>N-(5-phospho-beta-D-ribosyl)anthranilate = 1-(2-carboxyphenylamino)-1-deoxy-D-ribulose 5-phosphate</text>
        <dbReference type="Rhea" id="RHEA:21540"/>
        <dbReference type="ChEBI" id="CHEBI:18277"/>
        <dbReference type="ChEBI" id="CHEBI:58613"/>
        <dbReference type="EC" id="5.3.1.24"/>
    </reaction>
</comment>
<dbReference type="Pfam" id="PF00697">
    <property type="entry name" value="PRAI"/>
    <property type="match status" value="1"/>
</dbReference>
<keyword evidence="7" id="KW-0057">Aromatic amino acid biosynthesis</keyword>
<dbReference type="EMBL" id="CP009621">
    <property type="protein sequence ID" value="AKD04818.1"/>
    <property type="molecule type" value="Genomic_DNA"/>
</dbReference>
<dbReference type="InterPro" id="IPR013785">
    <property type="entry name" value="Aldolase_TIM"/>
</dbReference>
<dbReference type="PANTHER" id="PTHR42894:SF1">
    <property type="entry name" value="N-(5'-PHOSPHORIBOSYL)ANTHRANILATE ISOMERASE"/>
    <property type="match status" value="1"/>
</dbReference>
<dbReference type="EC" id="5.3.1.24" evidence="3"/>
<evidence type="ECO:0000313" key="11">
    <source>
        <dbReference type="Proteomes" id="UP000033109"/>
    </source>
</evidence>
<reference evidence="10 11" key="1">
    <citation type="journal article" date="2015" name="Sci. Rep.">
        <title>Unraveling adaptation of Pontibacter korlensis to radiation and infertility in desert through complete genome and comparative transcriptomic analysis.</title>
        <authorList>
            <person name="Dai J."/>
            <person name="Dai W."/>
            <person name="Qiu C."/>
            <person name="Yang Z."/>
            <person name="Zhang Y."/>
            <person name="Zhou M."/>
            <person name="Zhang L."/>
            <person name="Fang C."/>
            <person name="Gao Q."/>
            <person name="Yang Q."/>
            <person name="Li X."/>
            <person name="Wang Z."/>
            <person name="Wang Z."/>
            <person name="Jia Z."/>
            <person name="Chen X."/>
        </authorList>
    </citation>
    <scope>NUCLEOTIDE SEQUENCE [LARGE SCALE GENOMIC DNA]</scope>
    <source>
        <strain evidence="10 11">X14-1T</strain>
    </source>
</reference>
<dbReference type="GO" id="GO:0004640">
    <property type="term" value="F:phosphoribosylanthranilate isomerase activity"/>
    <property type="evidence" value="ECO:0007669"/>
    <property type="project" value="UniProtKB-EC"/>
</dbReference>
<proteinExistence type="predicted"/>
<accession>A0A0E3ZG87</accession>
<keyword evidence="11" id="KW-1185">Reference proteome</keyword>
<dbReference type="UniPathway" id="UPA00035">
    <property type="reaction ID" value="UER00042"/>
</dbReference>
<dbReference type="KEGG" id="pko:PKOR_19080"/>
<dbReference type="OrthoDB" id="941905at2"/>
<keyword evidence="8" id="KW-0413">Isomerase</keyword>
<name>A0A0E3ZG87_9BACT</name>
<dbReference type="Gene3D" id="3.20.20.70">
    <property type="entry name" value="Aldolase class I"/>
    <property type="match status" value="1"/>
</dbReference>
<evidence type="ECO:0000256" key="2">
    <source>
        <dbReference type="ARBA" id="ARBA00004664"/>
    </source>
</evidence>
<evidence type="ECO:0000256" key="8">
    <source>
        <dbReference type="ARBA" id="ARBA00023235"/>
    </source>
</evidence>
<keyword evidence="5" id="KW-0028">Amino-acid biosynthesis</keyword>
<dbReference type="GO" id="GO:0000162">
    <property type="term" value="P:L-tryptophan biosynthetic process"/>
    <property type="evidence" value="ECO:0007669"/>
    <property type="project" value="UniProtKB-UniPathway"/>
</dbReference>
<organism evidence="10 11">
    <name type="scientific">Pontibacter korlensis</name>
    <dbReference type="NCBI Taxonomy" id="400092"/>
    <lineage>
        <taxon>Bacteria</taxon>
        <taxon>Pseudomonadati</taxon>
        <taxon>Bacteroidota</taxon>
        <taxon>Cytophagia</taxon>
        <taxon>Cytophagales</taxon>
        <taxon>Hymenobacteraceae</taxon>
        <taxon>Pontibacter</taxon>
    </lineage>
</organism>
<comment type="pathway">
    <text evidence="2">Amino-acid biosynthesis; L-tryptophan biosynthesis; L-tryptophan from chorismate: step 3/5.</text>
</comment>
<feature type="domain" description="N-(5'phosphoribosyl) anthranilate isomerase (PRAI)" evidence="9">
    <location>
        <begin position="12"/>
        <end position="202"/>
    </location>
</feature>
<dbReference type="STRING" id="400092.PKOR_19080"/>
<protein>
    <recommendedName>
        <fullName evidence="4">N-(5'-phosphoribosyl)anthranilate isomerase</fullName>
        <ecNumber evidence="3">5.3.1.24</ecNumber>
    </recommendedName>
</protein>
<dbReference type="PANTHER" id="PTHR42894">
    <property type="entry name" value="N-(5'-PHOSPHORIBOSYL)ANTHRANILATE ISOMERASE"/>
    <property type="match status" value="1"/>
</dbReference>
<dbReference type="InterPro" id="IPR011060">
    <property type="entry name" value="RibuloseP-bd_barrel"/>
</dbReference>
<dbReference type="AlphaFoldDB" id="A0A0E3ZG87"/>
<evidence type="ECO:0000313" key="10">
    <source>
        <dbReference type="EMBL" id="AKD04818.1"/>
    </source>
</evidence>